<feature type="transmembrane region" description="Helical" evidence="1">
    <location>
        <begin position="164"/>
        <end position="182"/>
    </location>
</feature>
<protein>
    <submittedName>
        <fullName evidence="3">TRAP transporter fused permease subunit</fullName>
    </submittedName>
</protein>
<dbReference type="InterPro" id="IPR011853">
    <property type="entry name" value="TRAP_DctM-Dct_fused"/>
</dbReference>
<keyword evidence="4" id="KW-1185">Reference proteome</keyword>
<feature type="transmembrane region" description="Helical" evidence="1">
    <location>
        <begin position="732"/>
        <end position="751"/>
    </location>
</feature>
<comment type="caution">
    <text evidence="3">The sequence shown here is derived from an EMBL/GenBank/DDBJ whole genome shotgun (WGS) entry which is preliminary data.</text>
</comment>
<dbReference type="PANTHER" id="PTHR43849">
    <property type="entry name" value="BLL3936 PROTEIN"/>
    <property type="match status" value="1"/>
</dbReference>
<evidence type="ECO:0000259" key="2">
    <source>
        <dbReference type="Pfam" id="PF06808"/>
    </source>
</evidence>
<dbReference type="NCBIfam" id="TIGR02123">
    <property type="entry name" value="TRAP_fused"/>
    <property type="match status" value="1"/>
</dbReference>
<feature type="transmembrane region" description="Helical" evidence="1">
    <location>
        <begin position="701"/>
        <end position="720"/>
    </location>
</feature>
<keyword evidence="1" id="KW-0472">Membrane</keyword>
<dbReference type="Pfam" id="PF06808">
    <property type="entry name" value="DctM"/>
    <property type="match status" value="1"/>
</dbReference>
<evidence type="ECO:0000256" key="1">
    <source>
        <dbReference type="SAM" id="Phobius"/>
    </source>
</evidence>
<feature type="transmembrane region" description="Helical" evidence="1">
    <location>
        <begin position="676"/>
        <end position="695"/>
    </location>
</feature>
<feature type="transmembrane region" description="Helical" evidence="1">
    <location>
        <begin position="222"/>
        <end position="245"/>
    </location>
</feature>
<feature type="transmembrane region" description="Helical" evidence="1">
    <location>
        <begin position="452"/>
        <end position="471"/>
    </location>
</feature>
<feature type="transmembrane region" description="Helical" evidence="1">
    <location>
        <begin position="106"/>
        <end position="127"/>
    </location>
</feature>
<name>A0A498L0P0_9EURY</name>
<dbReference type="Proteomes" id="UP000289691">
    <property type="component" value="Unassembled WGS sequence"/>
</dbReference>
<feature type="transmembrane region" description="Helical" evidence="1">
    <location>
        <begin position="29"/>
        <end position="50"/>
    </location>
</feature>
<keyword evidence="1" id="KW-1133">Transmembrane helix</keyword>
<proteinExistence type="predicted"/>
<evidence type="ECO:0000313" key="3">
    <source>
        <dbReference type="EMBL" id="RXK49293.1"/>
    </source>
</evidence>
<feature type="transmembrane region" description="Helical" evidence="1">
    <location>
        <begin position="345"/>
        <end position="364"/>
    </location>
</feature>
<feature type="transmembrane region" description="Helical" evidence="1">
    <location>
        <begin position="257"/>
        <end position="280"/>
    </location>
</feature>
<reference evidence="3 4" key="1">
    <citation type="submission" date="2019-01" db="EMBL/GenBank/DDBJ databases">
        <title>Halorientalis sp. F13-25 a new haloarchaeum isolated from hypersaline water.</title>
        <authorList>
            <person name="Ana D.-V."/>
            <person name="Cristina S.-P."/>
            <person name="Antonio V."/>
        </authorList>
    </citation>
    <scope>NUCLEOTIDE SEQUENCE [LARGE SCALE GENOMIC DNA]</scope>
    <source>
        <strain evidence="3 4">F13-25</strain>
    </source>
</reference>
<feature type="transmembrane region" description="Helical" evidence="1">
    <location>
        <begin position="610"/>
        <end position="628"/>
    </location>
</feature>
<dbReference type="AlphaFoldDB" id="A0A498L0P0"/>
<dbReference type="RefSeq" id="WP_129068889.1">
    <property type="nucleotide sequence ID" value="NZ_RDFA01000003.1"/>
</dbReference>
<feature type="transmembrane region" description="Helical" evidence="1">
    <location>
        <begin position="411"/>
        <end position="432"/>
    </location>
</feature>
<feature type="transmembrane region" description="Helical" evidence="1">
    <location>
        <begin position="57"/>
        <end position="74"/>
    </location>
</feature>
<feature type="transmembrane region" description="Helical" evidence="1">
    <location>
        <begin position="384"/>
        <end position="404"/>
    </location>
</feature>
<sequence length="792" mass="82855">MTDTTSETETWSPREDLSAFRERGIAEQVLLTLITLIGVGLTAVTLYFAWERPVVRAKFAIGFFGAGTALYYLAQALTVAEDPTDRSSATKLTAWVPDRPYRLVRIVDGFVCVALAVAGAATSYHVFTNYARLDGPALISGFQNVDLYVGLVIVVLTIDATRRAYGWSIALVAVGSVLYAFFGDLMPGFLQHPGFSLEGIATYGAVRLSGAFGFIMEIGATWVAIFIMFAGLAREFGALDVILGLGKKLGENLRSGVVHVAVISSMAMGSITGSAAANAATTGSFTIPMMKDQGVRKDFAAAIESVASSGGQIMPPVMGVAAFLMADILGVAYVRVIQAAIIPALLFYFSVGVAVQFAVLRYGWTTENTDGPGILSSLFSRGSLLKSLYALVVVGAFYVVRFVLGLGILQSAAAAIVALLVTRLLQAVALQGRNGNSVGEDFAGAIARFFDGAHFAIPMSVLVYTLVVMQLSPMAAGLYTSLTMIGTMVLGNPMATLARNLGGVTEGGESTDATASGVSIGTAVERTLYTLVETVYTTLKGFRRGAMDMAPLVGVLAAMGVIISMLTQTGLTSEISVRMVALGGGVLLVVLILAMITSILFGLGMPTPAAYILVATLLVSPLVELGVTEITAHLFVFYFAMLSAITPPVAVGVAVGSRIANSGFMISAKQSLRIGAAGFLIPFSLVVNDSLVNWSLTGTPVSAFCVFVGVVALTAVTIGFDGRHVLGATHRAAYLLLALTALYAPALNVYIGSGMSTMLQLTAAAIALAGLTLTQMDRLPGVVTPARRARDR</sequence>
<evidence type="ECO:0000313" key="4">
    <source>
        <dbReference type="Proteomes" id="UP000289691"/>
    </source>
</evidence>
<keyword evidence="1" id="KW-0812">Transmembrane</keyword>
<dbReference type="InterPro" id="IPR010656">
    <property type="entry name" value="DctM"/>
</dbReference>
<gene>
    <name evidence="3" type="ORF">EAF64_10265</name>
</gene>
<feature type="transmembrane region" description="Helical" evidence="1">
    <location>
        <begin position="579"/>
        <end position="603"/>
    </location>
</feature>
<feature type="domain" description="TRAP C4-dicarboxylate transport system permease DctM subunit" evidence="2">
    <location>
        <begin position="153"/>
        <end position="692"/>
    </location>
</feature>
<feature type="transmembrane region" description="Helical" evidence="1">
    <location>
        <begin position="549"/>
        <end position="567"/>
    </location>
</feature>
<feature type="transmembrane region" description="Helical" evidence="1">
    <location>
        <begin position="139"/>
        <end position="158"/>
    </location>
</feature>
<organism evidence="3 4">
    <name type="scientific">Halorientalis pallida</name>
    <dbReference type="NCBI Taxonomy" id="2479928"/>
    <lineage>
        <taxon>Archaea</taxon>
        <taxon>Methanobacteriati</taxon>
        <taxon>Methanobacteriota</taxon>
        <taxon>Stenosarchaea group</taxon>
        <taxon>Halobacteria</taxon>
        <taxon>Halobacteriales</taxon>
        <taxon>Haloarculaceae</taxon>
        <taxon>Halorientalis</taxon>
    </lineage>
</organism>
<dbReference type="PANTHER" id="PTHR43849:SF2">
    <property type="entry name" value="BLL3936 PROTEIN"/>
    <property type="match status" value="1"/>
</dbReference>
<accession>A0A498L0P0</accession>
<dbReference type="OrthoDB" id="371890at2157"/>
<feature type="transmembrane region" description="Helical" evidence="1">
    <location>
        <begin position="313"/>
        <end position="333"/>
    </location>
</feature>
<dbReference type="EMBL" id="RDFA01000003">
    <property type="protein sequence ID" value="RXK49293.1"/>
    <property type="molecule type" value="Genomic_DNA"/>
</dbReference>
<feature type="transmembrane region" description="Helical" evidence="1">
    <location>
        <begin position="634"/>
        <end position="655"/>
    </location>
</feature>